<dbReference type="Proteomes" id="UP001187682">
    <property type="component" value="Unassembled WGS sequence"/>
</dbReference>
<proteinExistence type="inferred from homology"/>
<comment type="similarity">
    <text evidence="1">Belongs to the SDHAF4 family.</text>
</comment>
<comment type="caution">
    <text evidence="4">The sequence shown here is derived from an EMBL/GenBank/DDBJ whole genome shotgun (WGS) entry which is preliminary data.</text>
</comment>
<feature type="compositionally biased region" description="Pro residues" evidence="3">
    <location>
        <begin position="31"/>
        <end position="40"/>
    </location>
</feature>
<dbReference type="GO" id="GO:0034553">
    <property type="term" value="P:mitochondrial respiratory chain complex II assembly"/>
    <property type="evidence" value="ECO:0007669"/>
    <property type="project" value="TreeGrafter"/>
</dbReference>
<dbReference type="AlphaFoldDB" id="A0AAE8SYC8"/>
<feature type="region of interest" description="Disordered" evidence="3">
    <location>
        <begin position="56"/>
        <end position="117"/>
    </location>
</feature>
<dbReference type="EMBL" id="ONZQ02000013">
    <property type="protein sequence ID" value="SPO05608.1"/>
    <property type="molecule type" value="Genomic_DNA"/>
</dbReference>
<dbReference type="GO" id="GO:0005739">
    <property type="term" value="C:mitochondrion"/>
    <property type="evidence" value="ECO:0007669"/>
    <property type="project" value="TreeGrafter"/>
</dbReference>
<dbReference type="Pfam" id="PF07896">
    <property type="entry name" value="DUF1674"/>
    <property type="match status" value="1"/>
</dbReference>
<dbReference type="PANTHER" id="PTHR28524">
    <property type="entry name" value="SUCCINATE DEHYDROGENASE ASSEMBLY FACTOR 4, MITOCHONDRIAL"/>
    <property type="match status" value="1"/>
</dbReference>
<name>A0AAE8SYC8_9PEZI</name>
<evidence type="ECO:0000256" key="3">
    <source>
        <dbReference type="SAM" id="MobiDB-lite"/>
    </source>
</evidence>
<gene>
    <name evidence="4" type="ORF">DNG_08295</name>
</gene>
<evidence type="ECO:0000256" key="1">
    <source>
        <dbReference type="ARBA" id="ARBA00005701"/>
    </source>
</evidence>
<evidence type="ECO:0000313" key="4">
    <source>
        <dbReference type="EMBL" id="SPO05608.1"/>
    </source>
</evidence>
<evidence type="ECO:0000313" key="5">
    <source>
        <dbReference type="Proteomes" id="UP001187682"/>
    </source>
</evidence>
<dbReference type="InterPro" id="IPR012875">
    <property type="entry name" value="SDHF4"/>
</dbReference>
<feature type="region of interest" description="Disordered" evidence="3">
    <location>
        <begin position="23"/>
        <end position="44"/>
    </location>
</feature>
<accession>A0AAE8SYC8</accession>
<organism evidence="4 5">
    <name type="scientific">Cephalotrichum gorgonifer</name>
    <dbReference type="NCBI Taxonomy" id="2041049"/>
    <lineage>
        <taxon>Eukaryota</taxon>
        <taxon>Fungi</taxon>
        <taxon>Dikarya</taxon>
        <taxon>Ascomycota</taxon>
        <taxon>Pezizomycotina</taxon>
        <taxon>Sordariomycetes</taxon>
        <taxon>Hypocreomycetidae</taxon>
        <taxon>Microascales</taxon>
        <taxon>Microascaceae</taxon>
        <taxon>Cephalotrichum</taxon>
    </lineage>
</organism>
<keyword evidence="5" id="KW-1185">Reference proteome</keyword>
<reference evidence="4" key="1">
    <citation type="submission" date="2018-03" db="EMBL/GenBank/DDBJ databases">
        <authorList>
            <person name="Guldener U."/>
        </authorList>
    </citation>
    <scope>NUCLEOTIDE SEQUENCE</scope>
</reference>
<evidence type="ECO:0000256" key="2">
    <source>
        <dbReference type="ARBA" id="ARBA00022170"/>
    </source>
</evidence>
<dbReference type="PANTHER" id="PTHR28524:SF3">
    <property type="entry name" value="SUCCINATE DEHYDROGENASE ASSEMBLY FACTOR 4, MITOCHONDRIAL"/>
    <property type="match status" value="1"/>
</dbReference>
<sequence length="117" mass="12701">MSFLLRQARPALLRLPAARLPAARAYSTKKPAPPSPAPPRLPEKEQAEFEALLRAAQGKGAQDVARGEEKDPFFENAKPEFGGEVNPKTGEAGGPKTNPLRWGSEGDWSYNGKVTDF</sequence>
<protein>
    <recommendedName>
        <fullName evidence="2">Succinate dehydrogenase assembly factor 4, mitochondrial</fullName>
    </recommendedName>
</protein>